<evidence type="ECO:0000313" key="1">
    <source>
        <dbReference type="EMBL" id="QQY96690.1"/>
    </source>
</evidence>
<reference evidence="1" key="1">
    <citation type="submission" date="2019-12" db="EMBL/GenBank/DDBJ databases">
        <title>Equine encephalosis virus genome sequencing and assembly.</title>
        <authorList>
            <person name="Guthrie A.J."/>
            <person name="Coetzee P."/>
            <person name="Lourens C.W."/>
            <person name="MacLachlan N.J."/>
            <person name="Weyer C.T."/>
            <person name="le Grange M."/>
        </authorList>
    </citation>
    <scope>NUCLEOTIDE SEQUENCE</scope>
    <source>
        <strain evidence="1">5/E.caballus-tc/ZAF/2009/Hoedspruit-E090010</strain>
    </source>
</reference>
<organism evidence="1">
    <name type="scientific">Equine encephalosis virus 5</name>
    <dbReference type="NCBI Taxonomy" id="201495"/>
    <lineage>
        <taxon>Viruses</taxon>
        <taxon>Riboviria</taxon>
        <taxon>Orthornavirae</taxon>
        <taxon>Duplornaviricota</taxon>
        <taxon>Resentoviricetes</taxon>
        <taxon>Reovirales</taxon>
        <taxon>Sedoreoviridae</taxon>
        <taxon>Orbivirus</taxon>
        <taxon>Orbivirus betaequi</taxon>
        <taxon>Equine encephalosis virus</taxon>
    </lineage>
</organism>
<protein>
    <submittedName>
        <fullName evidence="1">VP2</fullName>
    </submittedName>
</protein>
<sequence length="1037" mass="120059">MDFRVLVCNDTSGQSSLTDADLETFQDETTIIFRADRRLLDRINRTTQAKQDVEWLGTGVPKEWPSGETGAWPVGTTSFDVRPDAEPITEALKKSYLNRETSTTQLVSIKYGKILKKARLREGNLLGLEKTRLEEQVSIMCELNQNRDIMVRDIFTTTQNRIKIKTLVGTIDLPGWLDSLYSLVRESKHRDVCMWRREDFLFYELGVMNLYENYKHINSSLVLGSDVQEVDGLTKTEISKLRKGLFQRRKFEDLRMIKDLPRCQSGTDIEAPEGVTYGYLSVYMKLLQISSTEYLRSEEQEICTLVESHTPREFRSFEKFKMTQNSRTLLGINEILNRRDKILGITRTHRTERGRFFFDTGSPEYGRWRRKMEAKPLGFSIQQYAHWIMKTDNNGIKSYFQGEVNFANFLRRWKVIPRDLRFANVYARNGTRETDAVCRELFKTIHAYLTNDVLNVLFTDKDDLVFAKILEMTLRTTYNNSIPQSENGSLSSFIKVLIFAMGGGKSGTTFNKYEVKIDDDTAQGVFWMSEQNNSVPVSVGINLTERSRDSCRNFLDKLKDDPSYDAGVEKDVLLGEEEDVHGMFPADEIKDEWINVPRFNGYRYKLYRSVGRKDARHVMTYIEALACPQTQYLRRDTILRGGCRQHRERVHDRTYSNRLRQFTPKEGEGRHPCLPAKIIRVNDSGLGSVLVFFLYRFIDQERLASELCRQMLRKPERFPQELRDALQKQFPSYLEELMRAVDAYDRSSRTLLRHEIKALIFNPGNCYSLDVSLDQALVDWFGLKTSVKYFAEVIRSVEKKSKEIANMFSSLAFHGVARDLFIWNIHVILTNLFVPDFLEFKRSVPMFVMTSKEILPIPMTVQSYTEGNASLTALRYFDSLVNVDLLDEKLPKDSLALVENLRDYYLSSRQWENRNRSLEGRYAVFQTWLGLGCEGVREKFEVLVPTARPNQSHFKIVMTSEEMSESDVADVEAVLDEGEGLGGLIISVHDGDVEIKEESLKVKRYKHLVHDEMVEGSIIRLETASRFDTHMPAKILN</sequence>
<accession>A0A7U1BC66</accession>
<proteinExistence type="predicted"/>
<dbReference type="EMBL" id="MN876996">
    <property type="protein sequence ID" value="QQY96690.1"/>
    <property type="molecule type" value="Genomic_RNA"/>
</dbReference>
<name>A0A7U1BC66_9REOV</name>